<feature type="compositionally biased region" description="Low complexity" evidence="1">
    <location>
        <begin position="82"/>
        <end position="92"/>
    </location>
</feature>
<feature type="compositionally biased region" description="Polar residues" evidence="1">
    <location>
        <begin position="268"/>
        <end position="280"/>
    </location>
</feature>
<protein>
    <recommendedName>
        <fullName evidence="4">Mitotic checkpoint regulator, MAD2B-interacting-domain-containing protein</fullName>
    </recommendedName>
</protein>
<dbReference type="STRING" id="1314781.A0A165GAT0"/>
<feature type="region of interest" description="Disordered" evidence="1">
    <location>
        <begin position="1"/>
        <end position="200"/>
    </location>
</feature>
<proteinExistence type="predicted"/>
<evidence type="ECO:0008006" key="4">
    <source>
        <dbReference type="Google" id="ProtNLM"/>
    </source>
</evidence>
<evidence type="ECO:0000313" key="3">
    <source>
        <dbReference type="Proteomes" id="UP000077266"/>
    </source>
</evidence>
<dbReference type="Proteomes" id="UP000077266">
    <property type="component" value="Unassembled WGS sequence"/>
</dbReference>
<reference evidence="2 3" key="1">
    <citation type="journal article" date="2016" name="Mol. Biol. Evol.">
        <title>Comparative Genomics of Early-Diverging Mushroom-Forming Fungi Provides Insights into the Origins of Lignocellulose Decay Capabilities.</title>
        <authorList>
            <person name="Nagy L.G."/>
            <person name="Riley R."/>
            <person name="Tritt A."/>
            <person name="Adam C."/>
            <person name="Daum C."/>
            <person name="Floudas D."/>
            <person name="Sun H."/>
            <person name="Yadav J.S."/>
            <person name="Pangilinan J."/>
            <person name="Larsson K.H."/>
            <person name="Matsuura K."/>
            <person name="Barry K."/>
            <person name="Labutti K."/>
            <person name="Kuo R."/>
            <person name="Ohm R.A."/>
            <person name="Bhattacharya S.S."/>
            <person name="Shirouzu T."/>
            <person name="Yoshinaga Y."/>
            <person name="Martin F.M."/>
            <person name="Grigoriev I.V."/>
            <person name="Hibbett D.S."/>
        </authorList>
    </citation>
    <scope>NUCLEOTIDE SEQUENCE [LARGE SCALE GENOMIC DNA]</scope>
    <source>
        <strain evidence="2 3">HHB12029</strain>
    </source>
</reference>
<feature type="region of interest" description="Disordered" evidence="1">
    <location>
        <begin position="262"/>
        <end position="291"/>
    </location>
</feature>
<feature type="compositionally biased region" description="Low complexity" evidence="1">
    <location>
        <begin position="138"/>
        <end position="147"/>
    </location>
</feature>
<feature type="region of interest" description="Disordered" evidence="1">
    <location>
        <begin position="237"/>
        <end position="256"/>
    </location>
</feature>
<feature type="compositionally biased region" description="Low complexity" evidence="1">
    <location>
        <begin position="106"/>
        <end position="118"/>
    </location>
</feature>
<dbReference type="Pfam" id="PF10253">
    <property type="entry name" value="PRCC"/>
    <property type="match status" value="1"/>
</dbReference>
<accession>A0A165GAT0</accession>
<dbReference type="InParanoid" id="A0A165GAT0"/>
<sequence length="332" mass="35954">MLGLDNYGSDASDSDNDSPVPVPKEPSKPAVAVRKTKKPVRIAIELPKAAREREDDEDDKPAKKKPRLESGAGRSSLLSMLPAPKVAASAPPKTERVLGGAGSGSGWSVSRPADGAPTADDDAEPRDAATLLVPTAVKKAAAAAKPKAPARDFFSLGSTETTTRDIEPTPSSSSSAVQISSAPAIQEYEPPEPTPLDPYPGYYQMPNGTWGQYEPRYYKTFWDKWQKAAMPDKEEKGFEGVDVDQMQSFSAQDSMARARKEIEESKSVTRNIKSGPTAPNMNIAKAPSKSLANQRHQLSTLLYSAYQNRDALEEKIAEGRRNRKEAGNKYGF</sequence>
<dbReference type="PANTHER" id="PTHR13621:SF2">
    <property type="entry name" value="PROLINE-RICH PROTEIN PRCC"/>
    <property type="match status" value="1"/>
</dbReference>
<feature type="compositionally biased region" description="Low complexity" evidence="1">
    <location>
        <begin position="170"/>
        <end position="188"/>
    </location>
</feature>
<dbReference type="OrthoDB" id="2555634at2759"/>
<dbReference type="InterPro" id="IPR018800">
    <property type="entry name" value="PRCC"/>
</dbReference>
<organism evidence="2 3">
    <name type="scientific">Exidia glandulosa HHB12029</name>
    <dbReference type="NCBI Taxonomy" id="1314781"/>
    <lineage>
        <taxon>Eukaryota</taxon>
        <taxon>Fungi</taxon>
        <taxon>Dikarya</taxon>
        <taxon>Basidiomycota</taxon>
        <taxon>Agaricomycotina</taxon>
        <taxon>Agaricomycetes</taxon>
        <taxon>Auriculariales</taxon>
        <taxon>Exidiaceae</taxon>
        <taxon>Exidia</taxon>
    </lineage>
</organism>
<dbReference type="PANTHER" id="PTHR13621">
    <property type="entry name" value="PROLINE-RICH PROTEIN PRCC"/>
    <property type="match status" value="1"/>
</dbReference>
<gene>
    <name evidence="2" type="ORF">EXIGLDRAFT_837936</name>
</gene>
<keyword evidence="3" id="KW-1185">Reference proteome</keyword>
<name>A0A165GAT0_EXIGL</name>
<dbReference type="EMBL" id="KV426053">
    <property type="protein sequence ID" value="KZV90238.1"/>
    <property type="molecule type" value="Genomic_DNA"/>
</dbReference>
<dbReference type="AlphaFoldDB" id="A0A165GAT0"/>
<dbReference type="GO" id="GO:0005634">
    <property type="term" value="C:nucleus"/>
    <property type="evidence" value="ECO:0007669"/>
    <property type="project" value="TreeGrafter"/>
</dbReference>
<evidence type="ECO:0000256" key="1">
    <source>
        <dbReference type="SAM" id="MobiDB-lite"/>
    </source>
</evidence>
<evidence type="ECO:0000313" key="2">
    <source>
        <dbReference type="EMBL" id="KZV90238.1"/>
    </source>
</evidence>